<name>A0AA35RDE2_GEOBA</name>
<comment type="caution">
    <text evidence="1">The sequence shown here is derived from an EMBL/GenBank/DDBJ whole genome shotgun (WGS) entry which is preliminary data.</text>
</comment>
<evidence type="ECO:0000313" key="1">
    <source>
        <dbReference type="EMBL" id="CAI8009154.1"/>
    </source>
</evidence>
<evidence type="ECO:0000313" key="2">
    <source>
        <dbReference type="Proteomes" id="UP001174909"/>
    </source>
</evidence>
<sequence length="740" mass="77796">MLSVDNVDDVGPLGPTNITTIANVGGMVEADTHRGLVDENDPEGVFEITVNVGELGIAGNRAYTLHALAYDGSPDGPDAMYGNRQTDLSPESTIHVKNYLRPDPTVVQLTVDDGTGTNVDSGGPQGTFMFAGYTLEQSSPPIMSIRLEAKRESDPESACEIIGTGDVSSSVDIEDDSLPKVLYHLAEAVDEDSSVVAIDATYPEFSVDNDDDVGPLGPTNIVEVATTAGPVEAEGGWDVTLPDVGELANGTYSFHAESVDAFKNPQTDGLSPKITVIVENRYRPAPEVLALIVDSESITQTNPDSGAPQGTIMLNAYSHEISSPPTTSVKFEVKRKNDLGRAWAASIGTATGSTETTGVSDATFADFIGDLANRAVSAAEASDGGNATVVPISRTYQMWAIDVDTTALEDTIMKDSLAARDASKDDNRYMVRAVPIEEASDFEDPGPSPDATAMFSVDNDDDVAPLGPTNVSVTNVEATGSVFEDAGDGSYTVGGLVDKYDEAVNDEAVNSPYRPVPQVLAFTVGDPTQTNPDSGAPQGTISLYGYSPEITSAPTTSVVFEVKRKNDTEWKAVGTASESSPVTAADDAKLAAADVADVAGENVVTSDTYQRWMIEVDTTTLEDSITADSPGARDHTKDDNQYMVRATAMAEADGSANLSVDGVTAMFSVDNVDDVAPLGPTNVSVTSVDAIDSVLEAAEDAAATPLVVSLINTTRLFYPLWRPLLLSRQRIGKPTNLSGS</sequence>
<accession>A0AA35RDE2</accession>
<dbReference type="AlphaFoldDB" id="A0AA35RDE2"/>
<reference evidence="1" key="1">
    <citation type="submission" date="2023-03" db="EMBL/GenBank/DDBJ databases">
        <authorList>
            <person name="Steffen K."/>
            <person name="Cardenas P."/>
        </authorList>
    </citation>
    <scope>NUCLEOTIDE SEQUENCE</scope>
</reference>
<keyword evidence="2" id="KW-1185">Reference proteome</keyword>
<protein>
    <submittedName>
        <fullName evidence="1">Uncharacterized protein</fullName>
    </submittedName>
</protein>
<dbReference type="EMBL" id="CASHTH010000928">
    <property type="protein sequence ID" value="CAI8009154.1"/>
    <property type="molecule type" value="Genomic_DNA"/>
</dbReference>
<proteinExistence type="predicted"/>
<gene>
    <name evidence="1" type="ORF">GBAR_LOCUS6198</name>
</gene>
<organism evidence="1 2">
    <name type="scientific">Geodia barretti</name>
    <name type="common">Barrett's horny sponge</name>
    <dbReference type="NCBI Taxonomy" id="519541"/>
    <lineage>
        <taxon>Eukaryota</taxon>
        <taxon>Metazoa</taxon>
        <taxon>Porifera</taxon>
        <taxon>Demospongiae</taxon>
        <taxon>Heteroscleromorpha</taxon>
        <taxon>Tetractinellida</taxon>
        <taxon>Astrophorina</taxon>
        <taxon>Geodiidae</taxon>
        <taxon>Geodia</taxon>
    </lineage>
</organism>
<dbReference type="Proteomes" id="UP001174909">
    <property type="component" value="Unassembled WGS sequence"/>
</dbReference>